<dbReference type="InterPro" id="IPR010982">
    <property type="entry name" value="Lambda_DNA-bd_dom_sf"/>
</dbReference>
<accession>A0A6M4WSA9</accession>
<dbReference type="EMBL" id="CP049838">
    <property type="protein sequence ID" value="QJT03018.1"/>
    <property type="molecule type" value="Genomic_DNA"/>
</dbReference>
<reference evidence="2" key="1">
    <citation type="submission" date="2020-03" db="EMBL/GenBank/DDBJ databases">
        <title>Molecular networking-based the target discovery of potent antiproliferative macrolactams: 5/6/7/16 polycyclic ansamycins and glycosylated trienomycin from Streptomyces cacaoi subsp. asoensis.</title>
        <authorList>
            <person name="Liu L.-L."/>
        </authorList>
    </citation>
    <scope>NUCLEOTIDE SEQUENCE [LARGE SCALE GENOMIC DNA]</scope>
    <source>
        <strain evidence="2">H2S5</strain>
    </source>
</reference>
<evidence type="ECO:0000313" key="2">
    <source>
        <dbReference type="EMBL" id="QJT03018.1"/>
    </source>
</evidence>
<protein>
    <submittedName>
        <fullName evidence="2">Uncharacterized protein</fullName>
    </submittedName>
</protein>
<feature type="compositionally biased region" description="Basic and acidic residues" evidence="1">
    <location>
        <begin position="12"/>
        <end position="22"/>
    </location>
</feature>
<dbReference type="CDD" id="cd00093">
    <property type="entry name" value="HTH_XRE"/>
    <property type="match status" value="1"/>
</dbReference>
<sequence length="113" mass="12678">MNDEEGGFAMGEGRRSAGRRSEIEVSTLPEVAALATELTLIFKSLDISQQQYAIRTNYDKSYVSRFLGGRRVATQEFIDRLLHEIGSHRQTSVTEETRARSSQLRNSALRVSA</sequence>
<gene>
    <name evidence="2" type="ORF">G9272_24290</name>
</gene>
<name>A0A6M4WSA9_9ACTN</name>
<evidence type="ECO:0000256" key="1">
    <source>
        <dbReference type="SAM" id="MobiDB-lite"/>
    </source>
</evidence>
<feature type="region of interest" description="Disordered" evidence="1">
    <location>
        <begin position="88"/>
        <end position="113"/>
    </location>
</feature>
<dbReference type="GO" id="GO:0003677">
    <property type="term" value="F:DNA binding"/>
    <property type="evidence" value="ECO:0007669"/>
    <property type="project" value="InterPro"/>
</dbReference>
<keyword evidence="3" id="KW-1185">Reference proteome</keyword>
<dbReference type="Proteomes" id="UP000502665">
    <property type="component" value="Chromosome"/>
</dbReference>
<dbReference type="AlphaFoldDB" id="A0A6M4WSA9"/>
<organism evidence="2 3">
    <name type="scientific">Streptomyces asoensis</name>
    <dbReference type="NCBI Taxonomy" id="249586"/>
    <lineage>
        <taxon>Bacteria</taxon>
        <taxon>Bacillati</taxon>
        <taxon>Actinomycetota</taxon>
        <taxon>Actinomycetes</taxon>
        <taxon>Kitasatosporales</taxon>
        <taxon>Streptomycetaceae</taxon>
        <taxon>Streptomyces</taxon>
    </lineage>
</organism>
<evidence type="ECO:0000313" key="3">
    <source>
        <dbReference type="Proteomes" id="UP000502665"/>
    </source>
</evidence>
<feature type="region of interest" description="Disordered" evidence="1">
    <location>
        <begin position="1"/>
        <end position="22"/>
    </location>
</feature>
<dbReference type="RefSeq" id="WP_171398497.1">
    <property type="nucleotide sequence ID" value="NZ_CP049838.1"/>
</dbReference>
<dbReference type="SUPFAM" id="SSF47413">
    <property type="entry name" value="lambda repressor-like DNA-binding domains"/>
    <property type="match status" value="1"/>
</dbReference>
<feature type="compositionally biased region" description="Polar residues" evidence="1">
    <location>
        <begin position="88"/>
        <end position="106"/>
    </location>
</feature>
<proteinExistence type="predicted"/>
<dbReference type="InterPro" id="IPR001387">
    <property type="entry name" value="Cro/C1-type_HTH"/>
</dbReference>